<dbReference type="OrthoDB" id="6419576at2759"/>
<dbReference type="InterPro" id="IPR038602">
    <property type="entry name" value="Mite_allergen_7_sf"/>
</dbReference>
<name>A0A7R8ZMX6_9CRUS</name>
<organism evidence="1">
    <name type="scientific">Cyprideis torosa</name>
    <dbReference type="NCBI Taxonomy" id="163714"/>
    <lineage>
        <taxon>Eukaryota</taxon>
        <taxon>Metazoa</taxon>
        <taxon>Ecdysozoa</taxon>
        <taxon>Arthropoda</taxon>
        <taxon>Crustacea</taxon>
        <taxon>Oligostraca</taxon>
        <taxon>Ostracoda</taxon>
        <taxon>Podocopa</taxon>
        <taxon>Podocopida</taxon>
        <taxon>Cytherocopina</taxon>
        <taxon>Cytheroidea</taxon>
        <taxon>Cytherideidae</taxon>
        <taxon>Cyprideis</taxon>
    </lineage>
</organism>
<reference evidence="1" key="1">
    <citation type="submission" date="2020-11" db="EMBL/GenBank/DDBJ databases">
        <authorList>
            <person name="Tran Van P."/>
        </authorList>
    </citation>
    <scope>NUCLEOTIDE SEQUENCE</scope>
</reference>
<dbReference type="AlphaFoldDB" id="A0A7R8ZMX6"/>
<dbReference type="EMBL" id="OB662777">
    <property type="protein sequence ID" value="CAD7230555.1"/>
    <property type="molecule type" value="Genomic_DNA"/>
</dbReference>
<protein>
    <submittedName>
        <fullName evidence="1">Uncharacterized protein</fullName>
    </submittedName>
</protein>
<evidence type="ECO:0000313" key="1">
    <source>
        <dbReference type="EMBL" id="CAD7230555.1"/>
    </source>
</evidence>
<gene>
    <name evidence="1" type="ORF">CTOB1V02_LOCUS8413</name>
</gene>
<dbReference type="Gene3D" id="3.15.10.50">
    <property type="match status" value="1"/>
</dbReference>
<accession>A0A7R8ZMX6</accession>
<sequence length="243" mass="27044">MKLALLLAAALLGNCFAVDPNAKFYYYRSNEPLTRKTMYPKQNANEYMDQILENLREFMILNGMDTLPLPDQIEAFSEEFLGITWHGEASLTQGYIRGLETIHRSGDAELDLLLDGGINMKTELGFNDMDGGYLMHVDFMGIGIDAYAAVWVYSLRMYMDATIKIGDETTPTEAVINEFDIRNPGLIVVNIDGLGSLDFILELLADLVMNIFGGLIVNAIADDLKDALQEILGNIVDPPTLMM</sequence>
<dbReference type="Pfam" id="PF16984">
    <property type="entry name" value="Grp7_allergen"/>
    <property type="match status" value="1"/>
</dbReference>
<proteinExistence type="predicted"/>
<dbReference type="InterPro" id="IPR020234">
    <property type="entry name" value="Mite_allergen_group-7"/>
</dbReference>